<organism evidence="2 3">
    <name type="scientific">Phocaeicola acetigenes</name>
    <dbReference type="NCBI Taxonomy" id="3016083"/>
    <lineage>
        <taxon>Bacteria</taxon>
        <taxon>Pseudomonadati</taxon>
        <taxon>Bacteroidota</taxon>
        <taxon>Bacteroidia</taxon>
        <taxon>Bacteroidales</taxon>
        <taxon>Bacteroidaceae</taxon>
        <taxon>Phocaeicola</taxon>
    </lineage>
</organism>
<gene>
    <name evidence="2" type="ORF">O6P32_04840</name>
</gene>
<evidence type="ECO:0000313" key="3">
    <source>
        <dbReference type="Proteomes" id="UP001141933"/>
    </source>
</evidence>
<feature type="transmembrane region" description="Helical" evidence="1">
    <location>
        <begin position="119"/>
        <end position="140"/>
    </location>
</feature>
<dbReference type="Pfam" id="PF11066">
    <property type="entry name" value="DUF2867"/>
    <property type="match status" value="1"/>
</dbReference>
<dbReference type="EMBL" id="JAPZVM010000003">
    <property type="protein sequence ID" value="MCZ8372035.1"/>
    <property type="molecule type" value="Genomic_DNA"/>
</dbReference>
<evidence type="ECO:0000256" key="1">
    <source>
        <dbReference type="SAM" id="Phobius"/>
    </source>
</evidence>
<dbReference type="Proteomes" id="UP001141933">
    <property type="component" value="Unassembled WGS sequence"/>
</dbReference>
<keyword evidence="1" id="KW-0472">Membrane</keyword>
<dbReference type="InterPro" id="IPR021295">
    <property type="entry name" value="DUF2867"/>
</dbReference>
<evidence type="ECO:0000313" key="2">
    <source>
        <dbReference type="EMBL" id="MCZ8372035.1"/>
    </source>
</evidence>
<reference evidence="2" key="1">
    <citation type="submission" date="2022-12" db="EMBL/GenBank/DDBJ databases">
        <title>Phocaeicola acetigenes sp. nov., isolated feces from a healthy human.</title>
        <authorList>
            <person name="Do H."/>
            <person name="Ha Y.B."/>
            <person name="Kim J.-S."/>
            <person name="Suh M.K."/>
            <person name="Kim H.S."/>
            <person name="Lee J.-S."/>
        </authorList>
    </citation>
    <scope>NUCLEOTIDE SEQUENCE</scope>
    <source>
        <strain evidence="2">KGMB11183</strain>
    </source>
</reference>
<keyword evidence="1" id="KW-0812">Transmembrane</keyword>
<keyword evidence="3" id="KW-1185">Reference proteome</keyword>
<sequence>MIQENSLIKKYLPVNYEDCFSQTMVNKPYMSVKDLFNLIFRQYPQWVLWLLKLRDIIVKPFGLKTNKSFEDIIVEQNNNEIIIGTNDKHLTFHVSLFCSNLSDNKQIISISTFVKYENILGRIYFAAIWLFHRIIIAYLFKRAIIKWSKQS</sequence>
<name>A0ABT4PG57_9BACT</name>
<accession>A0ABT4PG57</accession>
<dbReference type="RefSeq" id="WP_269877120.1">
    <property type="nucleotide sequence ID" value="NZ_JAPZVM010000003.1"/>
</dbReference>
<comment type="caution">
    <text evidence="2">The sequence shown here is derived from an EMBL/GenBank/DDBJ whole genome shotgun (WGS) entry which is preliminary data.</text>
</comment>
<proteinExistence type="predicted"/>
<keyword evidence="1" id="KW-1133">Transmembrane helix</keyword>
<protein>
    <submittedName>
        <fullName evidence="2">DUF2867 domain-containing protein</fullName>
    </submittedName>
</protein>